<evidence type="ECO:0000256" key="1">
    <source>
        <dbReference type="SAM" id="MobiDB-lite"/>
    </source>
</evidence>
<evidence type="ECO:0000256" key="2">
    <source>
        <dbReference type="SAM" id="Phobius"/>
    </source>
</evidence>
<reference evidence="3" key="1">
    <citation type="submission" date="2020-05" db="EMBL/GenBank/DDBJ databases">
        <authorList>
            <person name="Chiriac C."/>
            <person name="Salcher M."/>
            <person name="Ghai R."/>
            <person name="Kavagutti S V."/>
        </authorList>
    </citation>
    <scope>NUCLEOTIDE SEQUENCE</scope>
</reference>
<proteinExistence type="predicted"/>
<organism evidence="3">
    <name type="scientific">freshwater metagenome</name>
    <dbReference type="NCBI Taxonomy" id="449393"/>
    <lineage>
        <taxon>unclassified sequences</taxon>
        <taxon>metagenomes</taxon>
        <taxon>ecological metagenomes</taxon>
    </lineage>
</organism>
<accession>A0A6J6DL86</accession>
<dbReference type="EMBL" id="CAEZTM010000010">
    <property type="protein sequence ID" value="CAB4564891.1"/>
    <property type="molecule type" value="Genomic_DNA"/>
</dbReference>
<evidence type="ECO:0000313" key="3">
    <source>
        <dbReference type="EMBL" id="CAB4564891.1"/>
    </source>
</evidence>
<keyword evidence="2" id="KW-1133">Transmembrane helix</keyword>
<protein>
    <submittedName>
        <fullName evidence="3">Unannotated protein</fullName>
    </submittedName>
</protein>
<keyword evidence="2" id="KW-0812">Transmembrane</keyword>
<feature type="transmembrane region" description="Helical" evidence="2">
    <location>
        <begin position="62"/>
        <end position="81"/>
    </location>
</feature>
<dbReference type="Pfam" id="PF13829">
    <property type="entry name" value="DUF4191"/>
    <property type="match status" value="1"/>
</dbReference>
<name>A0A6J6DL86_9ZZZZ</name>
<feature type="region of interest" description="Disordered" evidence="1">
    <location>
        <begin position="214"/>
        <end position="235"/>
    </location>
</feature>
<gene>
    <name evidence="3" type="ORF">UFOPK1684_00357</name>
</gene>
<dbReference type="AlphaFoldDB" id="A0A6J6DL86"/>
<sequence length="235" mass="25461">MAKKNDSTTKEPGRAKQLWQIFLMTKKTDKALIPLLILTLVAPLGAGIGAAILISAGSILTLILYIITGLMLSILLTLVVLGNRAERTAYQQISGKPGAVGAVLRSALRRVWQASEFPVAVNPKTQEAVYRAVGKPGVVLIGEGPQSKTKKMLDDERRAVLRAVPDIPVHYVFVGPDADATPLYKLSKKLRSFKNSLRKAEVLAVSHRLNSLSRGGSLPIPKGMDPMKARAQRPR</sequence>
<dbReference type="InterPro" id="IPR025445">
    <property type="entry name" value="DUF4191"/>
</dbReference>
<feature type="transmembrane region" description="Helical" evidence="2">
    <location>
        <begin position="31"/>
        <end position="56"/>
    </location>
</feature>
<keyword evidence="2" id="KW-0472">Membrane</keyword>